<organism evidence="4 5">
    <name type="scientific">Rudaeicoccus suwonensis</name>
    <dbReference type="NCBI Taxonomy" id="657409"/>
    <lineage>
        <taxon>Bacteria</taxon>
        <taxon>Bacillati</taxon>
        <taxon>Actinomycetota</taxon>
        <taxon>Actinomycetes</taxon>
        <taxon>Micrococcales</taxon>
        <taxon>Dermacoccaceae</taxon>
        <taxon>Rudaeicoccus</taxon>
    </lineage>
</organism>
<dbReference type="InterPro" id="IPR013974">
    <property type="entry name" value="SAF"/>
</dbReference>
<evidence type="ECO:0000313" key="5">
    <source>
        <dbReference type="Proteomes" id="UP000318297"/>
    </source>
</evidence>
<feature type="domain" description="SAF" evidence="3">
    <location>
        <begin position="56"/>
        <end position="118"/>
    </location>
</feature>
<dbReference type="Proteomes" id="UP000318297">
    <property type="component" value="Unassembled WGS sequence"/>
</dbReference>
<gene>
    <name evidence="4" type="ORF">BKA23_0960</name>
</gene>
<dbReference type="AlphaFoldDB" id="A0A561E971"/>
<keyword evidence="4" id="KW-0966">Cell projection</keyword>
<dbReference type="RefSeq" id="WP_145225950.1">
    <property type="nucleotide sequence ID" value="NZ_VIVQ01000001.1"/>
</dbReference>
<dbReference type="OrthoDB" id="5192391at2"/>
<keyword evidence="2" id="KW-0812">Transmembrane</keyword>
<dbReference type="SMART" id="SM00858">
    <property type="entry name" value="SAF"/>
    <property type="match status" value="1"/>
</dbReference>
<sequence length="229" mass="23914">MAEYRRRGGNDDLPRPTAKRLQRPSWRDTRLVVGVLLMLVATVGGATAMRHYDSSVEVLQAAHTLVPGQRIDSDDVRTVKVRVDGAAKIYFSGADAAPDGEVLREVRPGELLPRSAVGDGSQVQVSTVALPVDAAQSATLVRGSIVDVWVSTKAKSSTGQESYEAPQRIILRALVAQVPQQSGGLSVSSGQGAVHVLVPEAKVAAVLAAVNQGAKVNLVPAAGSPLKGS</sequence>
<protein>
    <submittedName>
        <fullName evidence="4">Flagellar basal body P-ring formation chaperone FlgA</fullName>
    </submittedName>
</protein>
<evidence type="ECO:0000313" key="4">
    <source>
        <dbReference type="EMBL" id="TWE12164.1"/>
    </source>
</evidence>
<evidence type="ECO:0000259" key="3">
    <source>
        <dbReference type="SMART" id="SM00858"/>
    </source>
</evidence>
<feature type="compositionally biased region" description="Basic and acidic residues" evidence="1">
    <location>
        <begin position="1"/>
        <end position="14"/>
    </location>
</feature>
<accession>A0A561E971</accession>
<evidence type="ECO:0000256" key="2">
    <source>
        <dbReference type="SAM" id="Phobius"/>
    </source>
</evidence>
<keyword evidence="4" id="KW-0282">Flagellum</keyword>
<dbReference type="EMBL" id="VIVQ01000001">
    <property type="protein sequence ID" value="TWE12164.1"/>
    <property type="molecule type" value="Genomic_DNA"/>
</dbReference>
<name>A0A561E971_9MICO</name>
<feature type="region of interest" description="Disordered" evidence="1">
    <location>
        <begin position="1"/>
        <end position="21"/>
    </location>
</feature>
<reference evidence="4 5" key="1">
    <citation type="submission" date="2019-06" db="EMBL/GenBank/DDBJ databases">
        <title>Sequencing the genomes of 1000 actinobacteria strains.</title>
        <authorList>
            <person name="Klenk H.-P."/>
        </authorList>
    </citation>
    <scope>NUCLEOTIDE SEQUENCE [LARGE SCALE GENOMIC DNA]</scope>
    <source>
        <strain evidence="4 5">DSM 19560</strain>
    </source>
</reference>
<keyword evidence="2" id="KW-1133">Transmembrane helix</keyword>
<keyword evidence="5" id="KW-1185">Reference proteome</keyword>
<feature type="transmembrane region" description="Helical" evidence="2">
    <location>
        <begin position="29"/>
        <end position="49"/>
    </location>
</feature>
<comment type="caution">
    <text evidence="4">The sequence shown here is derived from an EMBL/GenBank/DDBJ whole genome shotgun (WGS) entry which is preliminary data.</text>
</comment>
<evidence type="ECO:0000256" key="1">
    <source>
        <dbReference type="SAM" id="MobiDB-lite"/>
    </source>
</evidence>
<keyword evidence="4" id="KW-0969">Cilium</keyword>
<keyword evidence="2" id="KW-0472">Membrane</keyword>
<dbReference type="CDD" id="cd11614">
    <property type="entry name" value="SAF_CpaB_FlgA_like"/>
    <property type="match status" value="1"/>
</dbReference>
<proteinExistence type="predicted"/>